<evidence type="ECO:0000259" key="1">
    <source>
        <dbReference type="Pfam" id="PF04577"/>
    </source>
</evidence>
<feature type="domain" description="Glycosyltransferase 61 catalytic" evidence="1">
    <location>
        <begin position="36"/>
        <end position="163"/>
    </location>
</feature>
<proteinExistence type="predicted"/>
<comment type="caution">
    <text evidence="2">The sequence shown here is derived from an EMBL/GenBank/DDBJ whole genome shotgun (WGS) entry which is preliminary data.</text>
</comment>
<keyword evidence="3" id="KW-1185">Reference proteome</keyword>
<dbReference type="RefSeq" id="WP_346759865.1">
    <property type="nucleotide sequence ID" value="NZ_JAUJEB010000005.1"/>
</dbReference>
<sequence>MNEFVGRLILLDQLGVPRDIPIIVPEKMKEITFVNQFFDLLPDLFSRNWVYQPPDVFYRIEKCTYLVQVMKHNRRNLASLAEGSSVVVDDIHKADQDLHLFITRNKISGRGLLNMDEIEAVALKHGFTIIDPEQESVEEQIKLFSRAKHVIGPHGAGNVNLVFRGDKPLKLLEIFPENFIKGTYFFLCQNFGYEYEALLGDPIAETKLTVSASAVKLKGEFYLSPDAFERKVVSFFDKNSS</sequence>
<evidence type="ECO:0000313" key="2">
    <source>
        <dbReference type="EMBL" id="MDN5214526.1"/>
    </source>
</evidence>
<reference evidence="2" key="1">
    <citation type="submission" date="2023-06" db="EMBL/GenBank/DDBJ databases">
        <title>Genomic of Agaribacillus aureum.</title>
        <authorList>
            <person name="Wang G."/>
        </authorList>
    </citation>
    <scope>NUCLEOTIDE SEQUENCE</scope>
    <source>
        <strain evidence="2">BMA12</strain>
    </source>
</reference>
<protein>
    <submittedName>
        <fullName evidence="2">Glycosyltransferase family 61 protein</fullName>
        <ecNumber evidence="2">2.4.-.-</ecNumber>
    </submittedName>
</protein>
<keyword evidence="2" id="KW-0808">Transferase</keyword>
<accession>A0ABT8LBW1</accession>
<dbReference type="Pfam" id="PF04577">
    <property type="entry name" value="Glyco_transf_61"/>
    <property type="match status" value="1"/>
</dbReference>
<name>A0ABT8LBW1_9BACT</name>
<organism evidence="2 3">
    <name type="scientific">Agaribacillus aureus</name>
    <dbReference type="NCBI Taxonomy" id="3051825"/>
    <lineage>
        <taxon>Bacteria</taxon>
        <taxon>Pseudomonadati</taxon>
        <taxon>Bacteroidota</taxon>
        <taxon>Cytophagia</taxon>
        <taxon>Cytophagales</taxon>
        <taxon>Splendidivirgaceae</taxon>
        <taxon>Agaribacillus</taxon>
    </lineage>
</organism>
<keyword evidence="2" id="KW-0328">Glycosyltransferase</keyword>
<evidence type="ECO:0000313" key="3">
    <source>
        <dbReference type="Proteomes" id="UP001172083"/>
    </source>
</evidence>
<dbReference type="Proteomes" id="UP001172083">
    <property type="component" value="Unassembled WGS sequence"/>
</dbReference>
<dbReference type="EC" id="2.4.-.-" evidence="2"/>
<dbReference type="EMBL" id="JAUJEB010000005">
    <property type="protein sequence ID" value="MDN5214526.1"/>
    <property type="molecule type" value="Genomic_DNA"/>
</dbReference>
<dbReference type="GO" id="GO:0016757">
    <property type="term" value="F:glycosyltransferase activity"/>
    <property type="evidence" value="ECO:0007669"/>
    <property type="project" value="UniProtKB-KW"/>
</dbReference>
<dbReference type="InterPro" id="IPR049625">
    <property type="entry name" value="Glyco_transf_61_cat"/>
</dbReference>
<gene>
    <name evidence="2" type="ORF">QQ020_20765</name>
</gene>